<evidence type="ECO:0000256" key="1">
    <source>
        <dbReference type="SAM" id="Phobius"/>
    </source>
</evidence>
<dbReference type="Proteomes" id="UP000466388">
    <property type="component" value="Unassembled WGS sequence"/>
</dbReference>
<name>A0A7X2XWI3_9LACO</name>
<evidence type="ECO:0000313" key="4">
    <source>
        <dbReference type="Proteomes" id="UP000466388"/>
    </source>
</evidence>
<evidence type="ECO:0000259" key="2">
    <source>
        <dbReference type="Pfam" id="PF13038"/>
    </source>
</evidence>
<keyword evidence="1" id="KW-0472">Membrane</keyword>
<reference evidence="3 4" key="1">
    <citation type="submission" date="2019-11" db="EMBL/GenBank/DDBJ databases">
        <title>Lactobacillus sp. nov. CRM56-3, isolated from fermented tea leaves.</title>
        <authorList>
            <person name="Phuengjayaem S."/>
            <person name="Tanasupawat S."/>
        </authorList>
    </citation>
    <scope>NUCLEOTIDE SEQUENCE [LARGE SCALE GENOMIC DNA]</scope>
    <source>
        <strain evidence="3 4">CRM56-3</strain>
    </source>
</reference>
<dbReference type="AlphaFoldDB" id="A0A7X2XWI3"/>
<feature type="transmembrane region" description="Helical" evidence="1">
    <location>
        <begin position="39"/>
        <end position="60"/>
    </location>
</feature>
<keyword evidence="4" id="KW-1185">Reference proteome</keyword>
<keyword evidence="1" id="KW-1133">Transmembrane helix</keyword>
<organism evidence="3 4">
    <name type="scientific">Secundilactobacillus folii</name>
    <dbReference type="NCBI Taxonomy" id="2678357"/>
    <lineage>
        <taxon>Bacteria</taxon>
        <taxon>Bacillati</taxon>
        <taxon>Bacillota</taxon>
        <taxon>Bacilli</taxon>
        <taxon>Lactobacillales</taxon>
        <taxon>Lactobacillaceae</taxon>
        <taxon>Secundilactobacillus</taxon>
    </lineage>
</organism>
<evidence type="ECO:0000313" key="3">
    <source>
        <dbReference type="EMBL" id="MTV82958.1"/>
    </source>
</evidence>
<sequence length="118" mass="13183">MSVKIIMQYRWALLTLAVILIVGVIAIPLSSLIVVANVWFMLGLVFLIGSAFFILEKGHLFAGWHRRRRKGEDPLPEEKIAPRDVATVKNGPIIVNRYAKFCLINAIVLLGLGIFLTL</sequence>
<comment type="caution">
    <text evidence="3">The sequence shown here is derived from an EMBL/GenBank/DDBJ whole genome shotgun (WGS) entry which is preliminary data.</text>
</comment>
<keyword evidence="1" id="KW-0812">Transmembrane</keyword>
<feature type="domain" description="DUF3899" evidence="2">
    <location>
        <begin position="37"/>
        <end position="117"/>
    </location>
</feature>
<accession>A0A7X2XWI3</accession>
<proteinExistence type="predicted"/>
<dbReference type="InterPro" id="IPR025007">
    <property type="entry name" value="DUF3899"/>
</dbReference>
<gene>
    <name evidence="3" type="ORF">GM612_09990</name>
</gene>
<feature type="transmembrane region" description="Helical" evidence="1">
    <location>
        <begin position="12"/>
        <end position="33"/>
    </location>
</feature>
<protein>
    <submittedName>
        <fullName evidence="3">DUF3899 domain-containing protein</fullName>
    </submittedName>
</protein>
<feature type="transmembrane region" description="Helical" evidence="1">
    <location>
        <begin position="98"/>
        <end position="116"/>
    </location>
</feature>
<dbReference type="Pfam" id="PF13038">
    <property type="entry name" value="DUF3899"/>
    <property type="match status" value="1"/>
</dbReference>
<dbReference type="EMBL" id="WNJO01000013">
    <property type="protein sequence ID" value="MTV82958.1"/>
    <property type="molecule type" value="Genomic_DNA"/>
</dbReference>